<dbReference type="InterPro" id="IPR037056">
    <property type="entry name" value="RNase_H1_N_sf"/>
</dbReference>
<dbReference type="EMBL" id="JASCZI010120872">
    <property type="protein sequence ID" value="MED6156578.1"/>
    <property type="molecule type" value="Genomic_DNA"/>
</dbReference>
<feature type="compositionally biased region" description="Pro residues" evidence="1">
    <location>
        <begin position="114"/>
        <end position="124"/>
    </location>
</feature>
<keyword evidence="4" id="KW-1185">Reference proteome</keyword>
<reference evidence="3 4" key="1">
    <citation type="journal article" date="2023" name="Plants (Basel)">
        <title>Bridging the Gap: Combining Genomics and Transcriptomics Approaches to Understand Stylosanthes scabra, an Orphan Legume from the Brazilian Caatinga.</title>
        <authorList>
            <person name="Ferreira-Neto J.R.C."/>
            <person name="da Silva M.D."/>
            <person name="Binneck E."/>
            <person name="de Melo N.F."/>
            <person name="da Silva R.H."/>
            <person name="de Melo A.L.T.M."/>
            <person name="Pandolfi V."/>
            <person name="Bustamante F.O."/>
            <person name="Brasileiro-Vidal A.C."/>
            <person name="Benko-Iseppon A.M."/>
        </authorList>
    </citation>
    <scope>NUCLEOTIDE SEQUENCE [LARGE SCALE GENOMIC DNA]</scope>
    <source>
        <tissue evidence="3">Leaves</tissue>
    </source>
</reference>
<dbReference type="SUPFAM" id="SSF55658">
    <property type="entry name" value="L9 N-domain-like"/>
    <property type="match status" value="1"/>
</dbReference>
<comment type="caution">
    <text evidence="3">The sequence shown here is derived from an EMBL/GenBank/DDBJ whole genome shotgun (WGS) entry which is preliminary data.</text>
</comment>
<dbReference type="InterPro" id="IPR009027">
    <property type="entry name" value="Ribosomal_bL9/RNase_H1_N"/>
</dbReference>
<evidence type="ECO:0000256" key="1">
    <source>
        <dbReference type="SAM" id="MobiDB-lite"/>
    </source>
</evidence>
<dbReference type="Pfam" id="PF01693">
    <property type="entry name" value="Cauli_VI"/>
    <property type="match status" value="1"/>
</dbReference>
<dbReference type="Gene3D" id="3.40.970.10">
    <property type="entry name" value="Ribonuclease H1, N-terminal domain"/>
    <property type="match status" value="1"/>
</dbReference>
<sequence>MEQTAEMPCYCVFRGWFPGIYGSMNEVQQQVNGHDSPNWMRYPTVASAMDAWAEFCGDGNAELGRARITVGEAPSGFISQLRADMQRTALQALQEAFDSQCSIAQGESDDDDIVPPPPPTPPLIRPSMQH</sequence>
<proteinExistence type="predicted"/>
<evidence type="ECO:0000259" key="2">
    <source>
        <dbReference type="Pfam" id="PF01693"/>
    </source>
</evidence>
<gene>
    <name evidence="3" type="ORF">PIB30_015677</name>
</gene>
<feature type="region of interest" description="Disordered" evidence="1">
    <location>
        <begin position="103"/>
        <end position="130"/>
    </location>
</feature>
<evidence type="ECO:0000313" key="4">
    <source>
        <dbReference type="Proteomes" id="UP001341840"/>
    </source>
</evidence>
<dbReference type="Proteomes" id="UP001341840">
    <property type="component" value="Unassembled WGS sequence"/>
</dbReference>
<dbReference type="InterPro" id="IPR011320">
    <property type="entry name" value="RNase_H1_N"/>
</dbReference>
<protein>
    <recommendedName>
        <fullName evidence="2">Ribonuclease H1 N-terminal domain-containing protein</fullName>
    </recommendedName>
</protein>
<organism evidence="3 4">
    <name type="scientific">Stylosanthes scabra</name>
    <dbReference type="NCBI Taxonomy" id="79078"/>
    <lineage>
        <taxon>Eukaryota</taxon>
        <taxon>Viridiplantae</taxon>
        <taxon>Streptophyta</taxon>
        <taxon>Embryophyta</taxon>
        <taxon>Tracheophyta</taxon>
        <taxon>Spermatophyta</taxon>
        <taxon>Magnoliopsida</taxon>
        <taxon>eudicotyledons</taxon>
        <taxon>Gunneridae</taxon>
        <taxon>Pentapetalae</taxon>
        <taxon>rosids</taxon>
        <taxon>fabids</taxon>
        <taxon>Fabales</taxon>
        <taxon>Fabaceae</taxon>
        <taxon>Papilionoideae</taxon>
        <taxon>50 kb inversion clade</taxon>
        <taxon>dalbergioids sensu lato</taxon>
        <taxon>Dalbergieae</taxon>
        <taxon>Pterocarpus clade</taxon>
        <taxon>Stylosanthes</taxon>
    </lineage>
</organism>
<name>A0ABU6U8N7_9FABA</name>
<accession>A0ABU6U8N7</accession>
<evidence type="ECO:0000313" key="3">
    <source>
        <dbReference type="EMBL" id="MED6156578.1"/>
    </source>
</evidence>
<feature type="domain" description="Ribonuclease H1 N-terminal" evidence="2">
    <location>
        <begin position="10"/>
        <end position="50"/>
    </location>
</feature>